<dbReference type="InterPro" id="IPR027746">
    <property type="entry name" value="TTL"/>
</dbReference>
<dbReference type="STRING" id="157072.A0A024UK71"/>
<dbReference type="Pfam" id="PF03133">
    <property type="entry name" value="TTL"/>
    <property type="match status" value="1"/>
</dbReference>
<dbReference type="RefSeq" id="XP_008864779.1">
    <property type="nucleotide sequence ID" value="XM_008866557.1"/>
</dbReference>
<reference evidence="1" key="1">
    <citation type="submission" date="2013-12" db="EMBL/GenBank/DDBJ databases">
        <title>The Genome Sequence of Aphanomyces invadans NJM9701.</title>
        <authorList>
            <consortium name="The Broad Institute Genomics Platform"/>
            <person name="Russ C."/>
            <person name="Tyler B."/>
            <person name="van West P."/>
            <person name="Dieguez-Uribeondo J."/>
            <person name="Young S.K."/>
            <person name="Zeng Q."/>
            <person name="Gargeya S."/>
            <person name="Fitzgerald M."/>
            <person name="Abouelleil A."/>
            <person name="Alvarado L."/>
            <person name="Chapman S.B."/>
            <person name="Gainer-Dewar J."/>
            <person name="Goldberg J."/>
            <person name="Griggs A."/>
            <person name="Gujja S."/>
            <person name="Hansen M."/>
            <person name="Howarth C."/>
            <person name="Imamovic A."/>
            <person name="Ireland A."/>
            <person name="Larimer J."/>
            <person name="McCowan C."/>
            <person name="Murphy C."/>
            <person name="Pearson M."/>
            <person name="Poon T.W."/>
            <person name="Priest M."/>
            <person name="Roberts A."/>
            <person name="Saif S."/>
            <person name="Shea T."/>
            <person name="Sykes S."/>
            <person name="Wortman J."/>
            <person name="Nusbaum C."/>
            <person name="Birren B."/>
        </authorList>
    </citation>
    <scope>NUCLEOTIDE SEQUENCE [LARGE SCALE GENOMIC DNA]</scope>
    <source>
        <strain evidence="1">NJM9701</strain>
    </source>
</reference>
<name>A0A024UK71_9STRA</name>
<evidence type="ECO:0000313" key="1">
    <source>
        <dbReference type="EMBL" id="ETW06704.1"/>
    </source>
</evidence>
<sequence>MLKNELGRKWRDIPWADVLEKSAHADKYFMRSGLIRKDLLPLYAAEYMPKTFVVKSMDSINEIIPLMEEEDKHASNDVWVLKLSDSSNAYGIHFFHRKDASSLAYIVQDGQTRVVQKNVQSALFNGRKFHVRVLVLAVGHLDVYVYDRSRVLVASAPYSPTASLTDALVHITNMGVNQARNDLYDSAVQNMALSDVFSPDLVATAMDQVHAICRDTFRRVSTNRRHFFSLPNCYELFGLDFMIDDGGRVLLLEVNPDPSLGMFYRQGEVETPILPRDVLVDGAPPSFVQVYSRSQDEAFALLKARWSAECRGEEAQA</sequence>
<gene>
    <name evidence="1" type="ORF">H310_02884</name>
</gene>
<dbReference type="PROSITE" id="PS51221">
    <property type="entry name" value="TTL"/>
    <property type="match status" value="1"/>
</dbReference>
<protein>
    <recommendedName>
        <fullName evidence="2">Tubulin-tyrosine ligase</fullName>
    </recommendedName>
</protein>
<organism evidence="1">
    <name type="scientific">Aphanomyces invadans</name>
    <dbReference type="NCBI Taxonomy" id="157072"/>
    <lineage>
        <taxon>Eukaryota</taxon>
        <taxon>Sar</taxon>
        <taxon>Stramenopiles</taxon>
        <taxon>Oomycota</taxon>
        <taxon>Saprolegniomycetes</taxon>
        <taxon>Saprolegniales</taxon>
        <taxon>Verrucalvaceae</taxon>
        <taxon>Aphanomyces</taxon>
    </lineage>
</organism>
<proteinExistence type="predicted"/>
<dbReference type="PANTHER" id="PTHR47551:SF1">
    <property type="entry name" value="TUBULIN--TYROSINE LIGASE PBY1-RELATED"/>
    <property type="match status" value="1"/>
</dbReference>
<dbReference type="Gene3D" id="3.30.470.20">
    <property type="entry name" value="ATP-grasp fold, B domain"/>
    <property type="match status" value="1"/>
</dbReference>
<dbReference type="VEuPathDB" id="FungiDB:H310_02884"/>
<dbReference type="SUPFAM" id="SSF56059">
    <property type="entry name" value="Glutathione synthetase ATP-binding domain-like"/>
    <property type="match status" value="1"/>
</dbReference>
<dbReference type="InterPro" id="IPR004344">
    <property type="entry name" value="TTL/TTLL_fam"/>
</dbReference>
<dbReference type="GeneID" id="20079934"/>
<dbReference type="eggNOG" id="KOG2157">
    <property type="taxonomic scope" value="Eukaryota"/>
</dbReference>
<dbReference type="EMBL" id="KI913955">
    <property type="protein sequence ID" value="ETW06704.1"/>
    <property type="molecule type" value="Genomic_DNA"/>
</dbReference>
<dbReference type="GO" id="GO:0000932">
    <property type="term" value="C:P-body"/>
    <property type="evidence" value="ECO:0007669"/>
    <property type="project" value="TreeGrafter"/>
</dbReference>
<dbReference type="AlphaFoldDB" id="A0A024UK71"/>
<evidence type="ECO:0008006" key="2">
    <source>
        <dbReference type="Google" id="ProtNLM"/>
    </source>
</evidence>
<dbReference type="PANTHER" id="PTHR47551">
    <property type="entry name" value="TUBULIN--TYROSINE LIGASE PBY1-RELATED"/>
    <property type="match status" value="1"/>
</dbReference>
<dbReference type="OrthoDB" id="202825at2759"/>
<accession>A0A024UK71</accession>